<feature type="region of interest" description="Disordered" evidence="1">
    <location>
        <begin position="1"/>
        <end position="54"/>
    </location>
</feature>
<reference evidence="3" key="1">
    <citation type="journal article" date="2015" name="Nat. Genet.">
        <title>The genome and transcriptome of the zoonotic hookworm Ancylostoma ceylanicum identify infection-specific gene families.</title>
        <authorList>
            <person name="Schwarz E.M."/>
            <person name="Hu Y."/>
            <person name="Antoshechkin I."/>
            <person name="Miller M.M."/>
            <person name="Sternberg P.W."/>
            <person name="Aroian R.V."/>
        </authorList>
    </citation>
    <scope>NUCLEOTIDE SEQUENCE</scope>
    <source>
        <strain evidence="3">HY135</strain>
    </source>
</reference>
<protein>
    <submittedName>
        <fullName evidence="2">Uncharacterized protein</fullName>
    </submittedName>
</protein>
<evidence type="ECO:0000256" key="1">
    <source>
        <dbReference type="SAM" id="MobiDB-lite"/>
    </source>
</evidence>
<dbReference type="EMBL" id="JARK01001469">
    <property type="protein sequence ID" value="EYB98230.1"/>
    <property type="molecule type" value="Genomic_DNA"/>
</dbReference>
<feature type="compositionally biased region" description="Polar residues" evidence="1">
    <location>
        <begin position="1"/>
        <end position="14"/>
    </location>
</feature>
<dbReference type="AlphaFoldDB" id="A0A016T674"/>
<evidence type="ECO:0000313" key="3">
    <source>
        <dbReference type="Proteomes" id="UP000024635"/>
    </source>
</evidence>
<name>A0A016T674_9BILA</name>
<sequence length="106" mass="11153">MSTKQAASGAQSPVTPDGSIGRESHIPFSSSPSTSHPTQASASPARRSGLMTRIFGSSRDKEVIRPLNPVVTVEGSITQSAWAGISRGSPMKTRIKTLMQLQDVSS</sequence>
<comment type="caution">
    <text evidence="2">The sequence shown here is derived from an EMBL/GenBank/DDBJ whole genome shotgun (WGS) entry which is preliminary data.</text>
</comment>
<gene>
    <name evidence="2" type="primary">Acey_s0133.g1784</name>
    <name evidence="2" type="ORF">Y032_0133g1784</name>
</gene>
<accession>A0A016T674</accession>
<feature type="compositionally biased region" description="Low complexity" evidence="1">
    <location>
        <begin position="26"/>
        <end position="44"/>
    </location>
</feature>
<dbReference type="Proteomes" id="UP000024635">
    <property type="component" value="Unassembled WGS sequence"/>
</dbReference>
<evidence type="ECO:0000313" key="2">
    <source>
        <dbReference type="EMBL" id="EYB98230.1"/>
    </source>
</evidence>
<proteinExistence type="predicted"/>
<organism evidence="2 3">
    <name type="scientific">Ancylostoma ceylanicum</name>
    <dbReference type="NCBI Taxonomy" id="53326"/>
    <lineage>
        <taxon>Eukaryota</taxon>
        <taxon>Metazoa</taxon>
        <taxon>Ecdysozoa</taxon>
        <taxon>Nematoda</taxon>
        <taxon>Chromadorea</taxon>
        <taxon>Rhabditida</taxon>
        <taxon>Rhabditina</taxon>
        <taxon>Rhabditomorpha</taxon>
        <taxon>Strongyloidea</taxon>
        <taxon>Ancylostomatidae</taxon>
        <taxon>Ancylostomatinae</taxon>
        <taxon>Ancylostoma</taxon>
    </lineage>
</organism>
<dbReference type="OrthoDB" id="5840640at2759"/>
<keyword evidence="3" id="KW-1185">Reference proteome</keyword>